<dbReference type="AlphaFoldDB" id="M3FKI7"/>
<name>M3FKI7_9ACTN</name>
<dbReference type="Proteomes" id="UP000030760">
    <property type="component" value="Unassembled WGS sequence"/>
</dbReference>
<dbReference type="Gene3D" id="3.40.50.150">
    <property type="entry name" value="Vaccinia Virus protein VP39"/>
    <property type="match status" value="1"/>
</dbReference>
<evidence type="ECO:0008006" key="3">
    <source>
        <dbReference type="Google" id="ProtNLM"/>
    </source>
</evidence>
<dbReference type="InterPro" id="IPR029063">
    <property type="entry name" value="SAM-dependent_MTases_sf"/>
</dbReference>
<organism evidence="1 2">
    <name type="scientific">Streptomyces bottropensis ATCC 25435</name>
    <dbReference type="NCBI Taxonomy" id="1054862"/>
    <lineage>
        <taxon>Bacteria</taxon>
        <taxon>Bacillati</taxon>
        <taxon>Actinomycetota</taxon>
        <taxon>Actinomycetes</taxon>
        <taxon>Kitasatosporales</taxon>
        <taxon>Streptomycetaceae</taxon>
        <taxon>Streptomyces</taxon>
    </lineage>
</organism>
<dbReference type="Pfam" id="PF04672">
    <property type="entry name" value="Methyltransf_19"/>
    <property type="match status" value="1"/>
</dbReference>
<accession>M3FKI7</accession>
<evidence type="ECO:0000313" key="2">
    <source>
        <dbReference type="Proteomes" id="UP000030760"/>
    </source>
</evidence>
<proteinExistence type="predicted"/>
<dbReference type="InterPro" id="IPR006764">
    <property type="entry name" value="SAM_dep_MeTrfase_SAV2177_type"/>
</dbReference>
<reference evidence="2" key="1">
    <citation type="journal article" date="2013" name="Genome Announc.">
        <title>Draft Genome Sequence of Streptomyces bottropensis ATCC 25435, a Bottromycin-Producing Actinomycete.</title>
        <authorList>
            <person name="Zhang H."/>
            <person name="Zhou W."/>
            <person name="Zhuang Y."/>
            <person name="Liang X."/>
            <person name="Liu T."/>
        </authorList>
    </citation>
    <scope>NUCLEOTIDE SEQUENCE [LARGE SCALE GENOMIC DNA]</scope>
    <source>
        <strain evidence="2">ATCC 25435</strain>
    </source>
</reference>
<protein>
    <recommendedName>
        <fullName evidence="3">Methyltransferase</fullName>
    </recommendedName>
</protein>
<dbReference type="PIRSF" id="PIRSF017393">
    <property type="entry name" value="MTase_SAV2177"/>
    <property type="match status" value="1"/>
</dbReference>
<sequence>MTHHLCGRRVPSSVEPLALSDRLPVRHDLMGGTALPDNGWPADRIDTEHAHSARIYDYILGGKDYYPADKEAGDAMAHEWPALPVHMRANRDWMNRAVRWLAEKAGMRQFLDIGTGIPTSPNLHEIAQSVAPESRVVYVDNDPIVLTLSQGLLASTPEGRTAYIEADFQDPETVLGSPEFAETLDLSKPVALTVIAIVHFVLDEDDAVGIVRRLLEPLPSGSYLAMTIATAEFAPEEVGRVAREYAARDMPMRLRTIDEAHEFFDGLELVEPGIVQVHKWHPDGTGEENIRDEDIAMYGAIARKP</sequence>
<gene>
    <name evidence="1" type="ORF">SBD_5004</name>
</gene>
<dbReference type="SUPFAM" id="SSF53335">
    <property type="entry name" value="S-adenosyl-L-methionine-dependent methyltransferases"/>
    <property type="match status" value="1"/>
</dbReference>
<evidence type="ECO:0000313" key="1">
    <source>
        <dbReference type="EMBL" id="EMF53460.1"/>
    </source>
</evidence>
<dbReference type="EMBL" id="KB405089">
    <property type="protein sequence ID" value="EMF53460.1"/>
    <property type="molecule type" value="Genomic_DNA"/>
</dbReference>